<dbReference type="RefSeq" id="WP_268079694.1">
    <property type="nucleotide sequence ID" value="NZ_CP106885.1"/>
</dbReference>
<evidence type="ECO:0000313" key="2">
    <source>
        <dbReference type="EMBL" id="WFP07351.1"/>
    </source>
</evidence>
<organism evidence="2 3">
    <name type="scientific">Achromobacter spanius</name>
    <dbReference type="NCBI Taxonomy" id="217203"/>
    <lineage>
        <taxon>Bacteria</taxon>
        <taxon>Pseudomonadati</taxon>
        <taxon>Pseudomonadota</taxon>
        <taxon>Betaproteobacteria</taxon>
        <taxon>Burkholderiales</taxon>
        <taxon>Alcaligenaceae</taxon>
        <taxon>Achromobacter</taxon>
    </lineage>
</organism>
<keyword evidence="3" id="KW-1185">Reference proteome</keyword>
<dbReference type="EMBL" id="CP121261">
    <property type="protein sequence ID" value="WFP07351.1"/>
    <property type="molecule type" value="Genomic_DNA"/>
</dbReference>
<protein>
    <submittedName>
        <fullName evidence="2">DUF4123 domain-containing protein</fullName>
    </submittedName>
</protein>
<name>A0ABY8GRW6_9BURK</name>
<evidence type="ECO:0000313" key="3">
    <source>
        <dbReference type="Proteomes" id="UP001214170"/>
    </source>
</evidence>
<feature type="region of interest" description="Disordered" evidence="1">
    <location>
        <begin position="1"/>
        <end position="24"/>
    </location>
</feature>
<sequence>MRIDPAYPTHPTHPVHPALPKDPVLPKDAAHAQAQAVAGPTPGPARAEAAVEAAIAGMRAVLDARASRRVLLLCDSTLADPLADEIATAGLARRAVDLISQGASAPPLYLAEVPDEIRYERLVNASIRLAVDEAMRPAPAVKRARSMSAWLATDLPLAEVAQRLVLRARLRDAQGRMRILRFWDPRTTQFQSELYAGCVPATWIAGAAWMCIDGFARWQALPDTPGPMQTATPDWPRLARLGQVNAVLQRLNAGGLDYGLSALEPIRRALDVASASGINDEEDAALFAAWRVRLDAPLERAPSFAALLREIQEEGGRLRNAAEDMDDEDWRLFARQAQAREDRQA</sequence>
<proteinExistence type="predicted"/>
<accession>A0ABY8GRW6</accession>
<dbReference type="Proteomes" id="UP001214170">
    <property type="component" value="Chromosome"/>
</dbReference>
<evidence type="ECO:0000256" key="1">
    <source>
        <dbReference type="SAM" id="MobiDB-lite"/>
    </source>
</evidence>
<gene>
    <name evidence="2" type="ORF">P8T11_24060</name>
</gene>
<reference evidence="2 3" key="1">
    <citation type="submission" date="2023-03" db="EMBL/GenBank/DDBJ databases">
        <title>Achromobacter spanius LIG8.</title>
        <authorList>
            <person name="Shrestha S."/>
        </authorList>
    </citation>
    <scope>NUCLEOTIDE SEQUENCE [LARGE SCALE GENOMIC DNA]</scope>
    <source>
        <strain evidence="2 3">LIG8</strain>
    </source>
</reference>